<gene>
    <name evidence="3" type="ORF">METZ01_LOCUS106881</name>
</gene>
<evidence type="ECO:0000259" key="2">
    <source>
        <dbReference type="Pfam" id="PF01370"/>
    </source>
</evidence>
<dbReference type="AlphaFoldDB" id="A0A381WPY8"/>
<protein>
    <recommendedName>
        <fullName evidence="2">NAD-dependent epimerase/dehydratase domain-containing protein</fullName>
    </recommendedName>
</protein>
<evidence type="ECO:0000256" key="1">
    <source>
        <dbReference type="ARBA" id="ARBA00007637"/>
    </source>
</evidence>
<reference evidence="3" key="1">
    <citation type="submission" date="2018-05" db="EMBL/GenBank/DDBJ databases">
        <authorList>
            <person name="Lanie J.A."/>
            <person name="Ng W.-L."/>
            <person name="Kazmierczak K.M."/>
            <person name="Andrzejewski T.M."/>
            <person name="Davidsen T.M."/>
            <person name="Wayne K.J."/>
            <person name="Tettelin H."/>
            <person name="Glass J.I."/>
            <person name="Rusch D."/>
            <person name="Podicherti R."/>
            <person name="Tsui H.-C.T."/>
            <person name="Winkler M.E."/>
        </authorList>
    </citation>
    <scope>NUCLEOTIDE SEQUENCE</scope>
</reference>
<accession>A0A381WPY8</accession>
<sequence>MVTGGTGFVGSYLTRRLVDDGYQVTVLDNNTRGKSNRLNSVIQQINYVEGDVTDYDQVNQVTKGIDTVFHLAFINGTDNFYNFPEKVLEVGVKGALNTLDACLENNVENYVLTSSSEVYQQPVNIPTTEDERLIIPDIKNPRFSYSGGKMISELLTLHYPAKSPLKTYICRPHNFYGPDMGVGHVIPQIINRLMVVKNENHGSRFDFPIQGTGEETRAFCYIDDAVDGILQMTKSGEPGELYHIGTQEEVTVRDLVLEIANQMELEINIVEGVLLEGSTKRRCPDITKISALGYTPQYNLKDGLRPTIKWYVDQHLSKPKRKEDSSEILR</sequence>
<comment type="similarity">
    <text evidence="1">Belongs to the NAD(P)-dependent epimerase/dehydratase family.</text>
</comment>
<organism evidence="3">
    <name type="scientific">marine metagenome</name>
    <dbReference type="NCBI Taxonomy" id="408172"/>
    <lineage>
        <taxon>unclassified sequences</taxon>
        <taxon>metagenomes</taxon>
        <taxon>ecological metagenomes</taxon>
    </lineage>
</organism>
<dbReference type="InterPro" id="IPR036291">
    <property type="entry name" value="NAD(P)-bd_dom_sf"/>
</dbReference>
<dbReference type="InterPro" id="IPR001509">
    <property type="entry name" value="Epimerase_deHydtase"/>
</dbReference>
<dbReference type="Gene3D" id="3.40.50.720">
    <property type="entry name" value="NAD(P)-binding Rossmann-like Domain"/>
    <property type="match status" value="1"/>
</dbReference>
<name>A0A381WPY8_9ZZZZ</name>
<dbReference type="PANTHER" id="PTHR43000">
    <property type="entry name" value="DTDP-D-GLUCOSE 4,6-DEHYDRATASE-RELATED"/>
    <property type="match status" value="1"/>
</dbReference>
<evidence type="ECO:0000313" key="3">
    <source>
        <dbReference type="EMBL" id="SVA54027.1"/>
    </source>
</evidence>
<dbReference type="SUPFAM" id="SSF51735">
    <property type="entry name" value="NAD(P)-binding Rossmann-fold domains"/>
    <property type="match status" value="1"/>
</dbReference>
<dbReference type="Pfam" id="PF01370">
    <property type="entry name" value="Epimerase"/>
    <property type="match status" value="1"/>
</dbReference>
<dbReference type="EMBL" id="UINC01012362">
    <property type="protein sequence ID" value="SVA54027.1"/>
    <property type="molecule type" value="Genomic_DNA"/>
</dbReference>
<proteinExistence type="inferred from homology"/>
<feature type="domain" description="NAD-dependent epimerase/dehydratase" evidence="2">
    <location>
        <begin position="1"/>
        <end position="245"/>
    </location>
</feature>